<dbReference type="GO" id="GO:0006355">
    <property type="term" value="P:regulation of DNA-templated transcription"/>
    <property type="evidence" value="ECO:0007669"/>
    <property type="project" value="InterPro"/>
</dbReference>
<dbReference type="InterPro" id="IPR036093">
    <property type="entry name" value="NAC_dom_sf"/>
</dbReference>
<proteinExistence type="predicted"/>
<dbReference type="EMBL" id="QGKW02001660">
    <property type="protein sequence ID" value="KAF2576994.1"/>
    <property type="molecule type" value="Genomic_DNA"/>
</dbReference>
<evidence type="ECO:0000313" key="2">
    <source>
        <dbReference type="Proteomes" id="UP000712281"/>
    </source>
</evidence>
<reference evidence="1" key="1">
    <citation type="submission" date="2019-12" db="EMBL/GenBank/DDBJ databases">
        <title>Genome sequencing and annotation of Brassica cretica.</title>
        <authorList>
            <person name="Studholme D.J."/>
            <person name="Sarris P.F."/>
        </authorList>
    </citation>
    <scope>NUCLEOTIDE SEQUENCE</scope>
    <source>
        <strain evidence="1">PFS-001/15</strain>
        <tissue evidence="1">Leaf</tissue>
    </source>
</reference>
<dbReference type="AlphaFoldDB" id="A0A8S9J4G8"/>
<dbReference type="GO" id="GO:0003677">
    <property type="term" value="F:DNA binding"/>
    <property type="evidence" value="ECO:0007669"/>
    <property type="project" value="InterPro"/>
</dbReference>
<evidence type="ECO:0000313" key="1">
    <source>
        <dbReference type="EMBL" id="KAF2576994.1"/>
    </source>
</evidence>
<gene>
    <name evidence="1" type="ORF">F2Q68_00006162</name>
</gene>
<organism evidence="1 2">
    <name type="scientific">Brassica cretica</name>
    <name type="common">Mustard</name>
    <dbReference type="NCBI Taxonomy" id="69181"/>
    <lineage>
        <taxon>Eukaryota</taxon>
        <taxon>Viridiplantae</taxon>
        <taxon>Streptophyta</taxon>
        <taxon>Embryophyta</taxon>
        <taxon>Tracheophyta</taxon>
        <taxon>Spermatophyta</taxon>
        <taxon>Magnoliopsida</taxon>
        <taxon>eudicotyledons</taxon>
        <taxon>Gunneridae</taxon>
        <taxon>Pentapetalae</taxon>
        <taxon>rosids</taxon>
        <taxon>malvids</taxon>
        <taxon>Brassicales</taxon>
        <taxon>Brassicaceae</taxon>
        <taxon>Brassiceae</taxon>
        <taxon>Brassica</taxon>
    </lineage>
</organism>
<accession>A0A8S9J4G8</accession>
<comment type="caution">
    <text evidence="1">The sequence shown here is derived from an EMBL/GenBank/DDBJ whole genome shotgun (WGS) entry which is preliminary data.</text>
</comment>
<dbReference type="SUPFAM" id="SSF101941">
    <property type="entry name" value="NAC domain"/>
    <property type="match status" value="1"/>
</dbReference>
<name>A0A8S9J4G8_BRACR</name>
<protein>
    <submittedName>
        <fullName evidence="1">Uncharacterized protein</fullName>
    </submittedName>
</protein>
<dbReference type="Proteomes" id="UP000712281">
    <property type="component" value="Unassembled WGS sequence"/>
</dbReference>
<sequence>MAVDSSLLSATLPTTTLTAAWLAPGFRFHPTDEELQSHFPIFPLIWSELDEQASLVLQGSSSHRMLFSASGAVCVVLWVTLDAIFREAYEAVFDTISYGSSCDLYRHSIYRFDTISYGLFFCLARSSFYVSSFDGV</sequence>